<sequence length="61" mass="7228">MSMSDDRFKDSSLFSMRSLVTLENCLFFMCFYCHDENRLKVTLKSKCLCLFIEEICVRSVL</sequence>
<dbReference type="EMBL" id="HG994368">
    <property type="protein sequence ID" value="CAF1870691.1"/>
    <property type="molecule type" value="Genomic_DNA"/>
</dbReference>
<name>A0A816JXI4_BRANA</name>
<dbReference type="Proteomes" id="UP001295469">
    <property type="component" value="Chromosome C04"/>
</dbReference>
<protein>
    <submittedName>
        <fullName evidence="1">(rape) hypothetical protein</fullName>
    </submittedName>
</protein>
<organism evidence="1">
    <name type="scientific">Brassica napus</name>
    <name type="common">Rape</name>
    <dbReference type="NCBI Taxonomy" id="3708"/>
    <lineage>
        <taxon>Eukaryota</taxon>
        <taxon>Viridiplantae</taxon>
        <taxon>Streptophyta</taxon>
        <taxon>Embryophyta</taxon>
        <taxon>Tracheophyta</taxon>
        <taxon>Spermatophyta</taxon>
        <taxon>Magnoliopsida</taxon>
        <taxon>eudicotyledons</taxon>
        <taxon>Gunneridae</taxon>
        <taxon>Pentapetalae</taxon>
        <taxon>rosids</taxon>
        <taxon>malvids</taxon>
        <taxon>Brassicales</taxon>
        <taxon>Brassicaceae</taxon>
        <taxon>Brassiceae</taxon>
        <taxon>Brassica</taxon>
    </lineage>
</organism>
<dbReference type="AlphaFoldDB" id="A0A816JXI4"/>
<evidence type="ECO:0000313" key="1">
    <source>
        <dbReference type="EMBL" id="CAF1870691.1"/>
    </source>
</evidence>
<accession>A0A816JXI4</accession>
<gene>
    <name evidence="1" type="ORF">DARMORV10_C04P68920.1</name>
</gene>
<proteinExistence type="predicted"/>
<reference evidence="1" key="1">
    <citation type="submission" date="2021-01" db="EMBL/GenBank/DDBJ databases">
        <authorList>
            <consortium name="Genoscope - CEA"/>
            <person name="William W."/>
        </authorList>
    </citation>
    <scope>NUCLEOTIDE SEQUENCE</scope>
</reference>